<sequence>MREALIRRLPRQLCADSSAVLAEVLEEGVNMALWQRSLSRPVERFAALLAHGERLAVSLVVELEHPEAEPDLSRLLVEHAGAEGYAEFVADLTWLVSAYACLIDAHRVGLRLRSLETAMCPRFHVDRVPLRLVTTYCGIGSQWLHEGAMARARLGDASAEPSEAQQIGTGAVALFKGEKWLGNEGAGIVHRSPRPAPGEPRLLLTLDWLA</sequence>
<dbReference type="EMBL" id="JBHLSS010000145">
    <property type="protein sequence ID" value="MFC0712021.1"/>
    <property type="molecule type" value="Genomic_DNA"/>
</dbReference>
<keyword evidence="2" id="KW-1185">Reference proteome</keyword>
<dbReference type="Pfam" id="PF08856">
    <property type="entry name" value="DUF1826"/>
    <property type="match status" value="1"/>
</dbReference>
<evidence type="ECO:0000313" key="2">
    <source>
        <dbReference type="Proteomes" id="UP001589891"/>
    </source>
</evidence>
<gene>
    <name evidence="1" type="ORF">ACFFGX_21570</name>
</gene>
<proteinExistence type="predicted"/>
<accession>A0ABV6SR49</accession>
<evidence type="ECO:0000313" key="1">
    <source>
        <dbReference type="EMBL" id="MFC0712021.1"/>
    </source>
</evidence>
<name>A0ABV6SR49_AZOPA</name>
<dbReference type="Proteomes" id="UP001589891">
    <property type="component" value="Unassembled WGS sequence"/>
</dbReference>
<comment type="caution">
    <text evidence="1">The sequence shown here is derived from an EMBL/GenBank/DDBJ whole genome shotgun (WGS) entry which is preliminary data.</text>
</comment>
<protein>
    <submittedName>
        <fullName evidence="1">DUF1826 domain-containing protein</fullName>
    </submittedName>
</protein>
<dbReference type="InterPro" id="IPR014955">
    <property type="entry name" value="DUF1826"/>
</dbReference>
<dbReference type="RefSeq" id="WP_376949267.1">
    <property type="nucleotide sequence ID" value="NZ_CP171449.1"/>
</dbReference>
<reference evidence="1 2" key="1">
    <citation type="submission" date="2024-09" db="EMBL/GenBank/DDBJ databases">
        <authorList>
            <person name="Sun Q."/>
            <person name="Mori K."/>
        </authorList>
    </citation>
    <scope>NUCLEOTIDE SEQUENCE [LARGE SCALE GENOMIC DNA]</scope>
    <source>
        <strain evidence="1 2">NCAIM B.01794</strain>
    </source>
</reference>
<organism evidence="1 2">
    <name type="scientific">Azorhizophilus paspali</name>
    <name type="common">Azotobacter paspali</name>
    <dbReference type="NCBI Taxonomy" id="69963"/>
    <lineage>
        <taxon>Bacteria</taxon>
        <taxon>Pseudomonadati</taxon>
        <taxon>Pseudomonadota</taxon>
        <taxon>Gammaproteobacteria</taxon>
        <taxon>Pseudomonadales</taxon>
        <taxon>Pseudomonadaceae</taxon>
        <taxon>Azorhizophilus</taxon>
    </lineage>
</organism>